<dbReference type="OrthoDB" id="2941402at2"/>
<name>A0A072NLM1_SCHAZ</name>
<accession>A0A072NLM1</accession>
<gene>
    <name evidence="1" type="ORF">M670_02540</name>
</gene>
<evidence type="ECO:0000313" key="1">
    <source>
        <dbReference type="EMBL" id="KEF38122.1"/>
    </source>
</evidence>
<protein>
    <recommendedName>
        <fullName evidence="3">DUF3679 domain-containing protein</fullName>
    </recommendedName>
</protein>
<evidence type="ECO:0008006" key="3">
    <source>
        <dbReference type="Google" id="ProtNLM"/>
    </source>
</evidence>
<dbReference type="RefSeq" id="WP_035195880.1">
    <property type="nucleotide sequence ID" value="NZ_JJRY01000009.1"/>
</dbReference>
<dbReference type="EMBL" id="JJRY01000009">
    <property type="protein sequence ID" value="KEF38122.1"/>
    <property type="molecule type" value="Genomic_DNA"/>
</dbReference>
<organism evidence="1 2">
    <name type="scientific">Schinkia azotoformans MEV2011</name>
    <dbReference type="NCBI Taxonomy" id="1348973"/>
    <lineage>
        <taxon>Bacteria</taxon>
        <taxon>Bacillati</taxon>
        <taxon>Bacillota</taxon>
        <taxon>Bacilli</taxon>
        <taxon>Bacillales</taxon>
        <taxon>Bacillaceae</taxon>
        <taxon>Calidifontibacillus/Schinkia group</taxon>
        <taxon>Schinkia</taxon>
    </lineage>
</organism>
<comment type="caution">
    <text evidence="1">The sequence shown here is derived from an EMBL/GenBank/DDBJ whole genome shotgun (WGS) entry which is preliminary data.</text>
</comment>
<dbReference type="InterPro" id="IPR020534">
    <property type="entry name" value="Uncharacterised_YqxA"/>
</dbReference>
<dbReference type="Proteomes" id="UP000027936">
    <property type="component" value="Unassembled WGS sequence"/>
</dbReference>
<evidence type="ECO:0000313" key="2">
    <source>
        <dbReference type="Proteomes" id="UP000027936"/>
    </source>
</evidence>
<dbReference type="Pfam" id="PF12438">
    <property type="entry name" value="DUF3679"/>
    <property type="match status" value="1"/>
</dbReference>
<dbReference type="PATRIC" id="fig|1348973.3.peg.2458"/>
<sequence>MKKFILKFFLLVITLFFGVLLGMQQANEGLLQMKGFDDKTFGGAFHLKKTETGEVEAAVLGQEITAHDIEEKQKKLEEMKAFHFLSNLGSRLGDMLSILFQQLTNLVVSSLDKALS</sequence>
<proteinExistence type="predicted"/>
<reference evidence="1 2" key="1">
    <citation type="submission" date="2014-04" db="EMBL/GenBank/DDBJ databases">
        <title>Draft genome sequence of Bacillus azotoformans MEV2011, a (co-) denitrifying strain unable to grow in the presence of oxygen.</title>
        <authorList>
            <person name="Nielsen M."/>
            <person name="Schreiber L."/>
            <person name="Finster K."/>
            <person name="Schramm A."/>
        </authorList>
    </citation>
    <scope>NUCLEOTIDE SEQUENCE [LARGE SCALE GENOMIC DNA]</scope>
    <source>
        <strain evidence="1 2">MEV2011</strain>
    </source>
</reference>
<dbReference type="AlphaFoldDB" id="A0A072NLM1"/>